<dbReference type="EC" id="3.4.-.-" evidence="2"/>
<organism evidence="2 3">
    <name type="scientific">BD1-7 clade bacterium</name>
    <dbReference type="NCBI Taxonomy" id="2029982"/>
    <lineage>
        <taxon>Bacteria</taxon>
        <taxon>Pseudomonadati</taxon>
        <taxon>Pseudomonadota</taxon>
        <taxon>Gammaproteobacteria</taxon>
        <taxon>Cellvibrionales</taxon>
        <taxon>Spongiibacteraceae</taxon>
        <taxon>BD1-7 clade</taxon>
    </lineage>
</organism>
<name>A0A5S9N7Q9_9GAMM</name>
<sequence length="312" mass="33759">MRNFINGVCLALVLPLAACSTTSEPKPSVPELTAERSAQLSFQSGQYQQAIKHYKSQLQMHADDRHAMLGIARSYFALKHYEKSRWWASQARNNTVDGGTEDSLAADKSKLDKLTVDASILMARSQIVLGDYTAASDNAAFVLNQEAGSSVVNELVNDNTARLSAWLIQGTALDYQGEHAQAQAVYRNALAQYPGQLKLKNNLALSLILTADYRAAVDLLMPVVSNHTDNARVRNTLILALAMQGQLATARDILLRDMTVLDADAYLAQLTEDTTSTVAIPLGTALASPAEDTRQDASSAVSAVRRAPEVTP</sequence>
<evidence type="ECO:0000256" key="1">
    <source>
        <dbReference type="SAM" id="MobiDB-lite"/>
    </source>
</evidence>
<keyword evidence="2" id="KW-0378">Hydrolase</keyword>
<feature type="region of interest" description="Disordered" evidence="1">
    <location>
        <begin position="290"/>
        <end position="312"/>
    </location>
</feature>
<reference evidence="2 3" key="1">
    <citation type="submission" date="2019-11" db="EMBL/GenBank/DDBJ databases">
        <authorList>
            <person name="Holert J."/>
        </authorList>
    </citation>
    <scope>NUCLEOTIDE SEQUENCE [LARGE SCALE GENOMIC DNA]</scope>
    <source>
        <strain evidence="2">SB11_3</strain>
    </source>
</reference>
<keyword evidence="3" id="KW-1185">Reference proteome</keyword>
<accession>A0A5S9N7Q9</accession>
<dbReference type="GO" id="GO:0008233">
    <property type="term" value="F:peptidase activity"/>
    <property type="evidence" value="ECO:0007669"/>
    <property type="project" value="UniProtKB-KW"/>
</dbReference>
<gene>
    <name evidence="2" type="primary">bepA_3</name>
    <name evidence="2" type="ORF">OPDIPICF_00761</name>
</gene>
<dbReference type="InterPro" id="IPR011990">
    <property type="entry name" value="TPR-like_helical_dom_sf"/>
</dbReference>
<proteinExistence type="predicted"/>
<protein>
    <submittedName>
        <fullName evidence="2">Beta-barrel assembly-enhancing protease</fullName>
        <ecNumber evidence="2">3.4.-.-</ecNumber>
    </submittedName>
</protein>
<keyword evidence="2" id="KW-0645">Protease</keyword>
<dbReference type="Gene3D" id="1.25.40.10">
    <property type="entry name" value="Tetratricopeptide repeat domain"/>
    <property type="match status" value="2"/>
</dbReference>
<dbReference type="AlphaFoldDB" id="A0A5S9N7Q9"/>
<dbReference type="Pfam" id="PF14559">
    <property type="entry name" value="TPR_19"/>
    <property type="match status" value="2"/>
</dbReference>
<evidence type="ECO:0000313" key="3">
    <source>
        <dbReference type="Proteomes" id="UP000441399"/>
    </source>
</evidence>
<evidence type="ECO:0000313" key="2">
    <source>
        <dbReference type="EMBL" id="CAA0085010.1"/>
    </source>
</evidence>
<dbReference type="EMBL" id="CACSIO010000001">
    <property type="protein sequence ID" value="CAA0085010.1"/>
    <property type="molecule type" value="Genomic_DNA"/>
</dbReference>
<dbReference type="Proteomes" id="UP000441399">
    <property type="component" value="Unassembled WGS sequence"/>
</dbReference>
<dbReference type="GO" id="GO:0006508">
    <property type="term" value="P:proteolysis"/>
    <property type="evidence" value="ECO:0007669"/>
    <property type="project" value="UniProtKB-KW"/>
</dbReference>
<dbReference type="SUPFAM" id="SSF48452">
    <property type="entry name" value="TPR-like"/>
    <property type="match status" value="2"/>
</dbReference>